<gene>
    <name evidence="1" type="ORF">Amon02_000044100</name>
</gene>
<protein>
    <submittedName>
        <fullName evidence="1">Unnamed protein product</fullName>
    </submittedName>
</protein>
<name>A0ACB5SS53_AMBMO</name>
<keyword evidence="2" id="KW-1185">Reference proteome</keyword>
<comment type="caution">
    <text evidence="1">The sequence shown here is derived from an EMBL/GenBank/DDBJ whole genome shotgun (WGS) entry which is preliminary data.</text>
</comment>
<sequence>MMASEPTRIVLSETNSYIYDSMDRSSISGSQKMVTSSISHSIFNNNKSSQNGEKYMNNNYKNNSAAVAYKRTVSPEPLGRRIKRRKNALLEGGINVDNGVNVVFNGGYKIDESNVTAPFSAKNFFESASAEVDRPMHQKKLSSCSSNEVEEVTSKQSLKYGISSSNSSSPSKFSRESSLSVTEGFNFPRQRRTRQANREVEVVVLSSDSEDEKVAVISDGEDFKSKFAKKHFHKSRTPVISSNFTKSDELADSDDDESEDVVTVDDPTQTFEICGKYPFKVTANITIGRKTNKKTGVTLASKAEFASKHKPFGGYIIRPTHKPKAKIVGNGTSSERIMPSFTTNEQPTKYHVKDTAYPKIASRKSVTTSVTDSVAKRRIPSLPKPVAVSSTHMHNLAAPVKSVKRNSYITNSHQSSQLKTGGRSLDSLPSKLCAPKCKVFSVKDFQGLEIPDKRPSAVYNVACVKCQKDKRAAFCDRKRPCDRCKMLKRSAKCTYHPNAYVENRKEIEAYEYFAHEKRKQKHREYNAAKKAEKAERFSNLPSRVVPVQVPIRKRTPSTEKLSTNPSSPTSMTNSTGSVPSSKSTSLSPVVPGAAISTNFNLANVSNKLYSPPSLPQNLTTQFKTSNSSGARGVSSSENHVEADDFYKSDSEDDDLRGSGKNLIHSRLKTLQKRKKGSARVVEIDDDSNSPGGPVEVSDGTDDDLSSNDDKDLISKDDSDYDLFNERPVSKNRKASPGSRKRKSRSVTESDELERQSRVLKELYYEKRDIDEIYTGRRRRRAARVANYREDDDDESDDSADGYNDAAERDEMLILSEDEETRRALAGDLPENYFENKEVHLARQREREEKMLRQSSLHVVDDEDDDLSDLSD</sequence>
<dbReference type="Proteomes" id="UP001165064">
    <property type="component" value="Unassembled WGS sequence"/>
</dbReference>
<accession>A0ACB5SS53</accession>
<reference evidence="1" key="1">
    <citation type="submission" date="2023-04" db="EMBL/GenBank/DDBJ databases">
        <title>Ambrosiozyma monospora NBRC 10751.</title>
        <authorList>
            <person name="Ichikawa N."/>
            <person name="Sato H."/>
            <person name="Tonouchi N."/>
        </authorList>
    </citation>
    <scope>NUCLEOTIDE SEQUENCE</scope>
    <source>
        <strain evidence="1">NBRC 10751</strain>
    </source>
</reference>
<proteinExistence type="predicted"/>
<evidence type="ECO:0000313" key="2">
    <source>
        <dbReference type="Proteomes" id="UP001165064"/>
    </source>
</evidence>
<evidence type="ECO:0000313" key="1">
    <source>
        <dbReference type="EMBL" id="GME71063.1"/>
    </source>
</evidence>
<organism evidence="1 2">
    <name type="scientific">Ambrosiozyma monospora</name>
    <name type="common">Yeast</name>
    <name type="synonym">Endomycopsis monosporus</name>
    <dbReference type="NCBI Taxonomy" id="43982"/>
    <lineage>
        <taxon>Eukaryota</taxon>
        <taxon>Fungi</taxon>
        <taxon>Dikarya</taxon>
        <taxon>Ascomycota</taxon>
        <taxon>Saccharomycotina</taxon>
        <taxon>Pichiomycetes</taxon>
        <taxon>Pichiales</taxon>
        <taxon>Pichiaceae</taxon>
        <taxon>Ambrosiozyma</taxon>
    </lineage>
</organism>
<dbReference type="EMBL" id="BSXS01000142">
    <property type="protein sequence ID" value="GME71063.1"/>
    <property type="molecule type" value="Genomic_DNA"/>
</dbReference>